<dbReference type="STRING" id="1263082.A0A068RYZ5"/>
<dbReference type="GO" id="GO:0032156">
    <property type="term" value="C:septin cytoskeleton"/>
    <property type="evidence" value="ECO:0007669"/>
    <property type="project" value="UniProtKB-ARBA"/>
</dbReference>
<dbReference type="FunFam" id="3.40.50.300:FF:000238">
    <property type="entry name" value="Cell division control 12"/>
    <property type="match status" value="1"/>
</dbReference>
<dbReference type="VEuPathDB" id="FungiDB:LCOR_06388.1"/>
<organism evidence="6 7">
    <name type="scientific">Lichtheimia corymbifera JMRC:FSU:9682</name>
    <dbReference type="NCBI Taxonomy" id="1263082"/>
    <lineage>
        <taxon>Eukaryota</taxon>
        <taxon>Fungi</taxon>
        <taxon>Fungi incertae sedis</taxon>
        <taxon>Mucoromycota</taxon>
        <taxon>Mucoromycotina</taxon>
        <taxon>Mucoromycetes</taxon>
        <taxon>Mucorales</taxon>
        <taxon>Lichtheimiaceae</taxon>
        <taxon>Lichtheimia</taxon>
    </lineage>
</organism>
<dbReference type="Proteomes" id="UP000027586">
    <property type="component" value="Unassembled WGS sequence"/>
</dbReference>
<protein>
    <submittedName>
        <fullName evidence="6">Cell division control protein 12</fullName>
    </submittedName>
</protein>
<comment type="caution">
    <text evidence="6">The sequence shown here is derived from an EMBL/GenBank/DDBJ whole genome shotgun (WGS) entry which is preliminary data.</text>
</comment>
<evidence type="ECO:0000256" key="1">
    <source>
        <dbReference type="ARBA" id="ARBA00022741"/>
    </source>
</evidence>
<gene>
    <name evidence="6" type="ORF">LCOR_06388.1</name>
</gene>
<dbReference type="PANTHER" id="PTHR18884">
    <property type="entry name" value="SEPTIN"/>
    <property type="match status" value="1"/>
</dbReference>
<dbReference type="PROSITE" id="PS00675">
    <property type="entry name" value="SIGMA54_INTERACT_1"/>
    <property type="match status" value="1"/>
</dbReference>
<sequence>MAPVTVSSSGIGVAHLPNQRHKIVTNRGAKFTVMVCGESGVGKTTFINTLFTTSIKSYKNPAKRHEKQLDRTVEIEITKAELEEQMFKVKLNVIDTPGFGDYVNNYDSWLPVVEFIDDQHENYMRQEQQPSRQGVIDMRVHACLYFIRPNGHGLKPLDIEIMKRLGSRVNLIPVIAKADTLTPNDLAQFKQRILETIEAQNIRVYSCPIESDEEDVTTRNKDIMSAMPFSIIGSTQQVSTPDGRQVLGRQYSWGVAEVENEDHCDFKKLRNLLIRNHMLDLISTTEEIHYENYRQQQMASRKFGEPKVKKYENPKHREKEDLLRKQFTEQVKAEENRFRQWEQQLVSERDRLNKDLEDQHARIKALEAELEQIYHLQSRGTLRR</sequence>
<proteinExistence type="inferred from homology"/>
<dbReference type="InterPro" id="IPR030379">
    <property type="entry name" value="G_SEPTIN_dom"/>
</dbReference>
<dbReference type="InterPro" id="IPR016491">
    <property type="entry name" value="Septin"/>
</dbReference>
<dbReference type="InterPro" id="IPR027417">
    <property type="entry name" value="P-loop_NTPase"/>
</dbReference>
<dbReference type="SUPFAM" id="SSF52540">
    <property type="entry name" value="P-loop containing nucleoside triphosphate hydrolases"/>
    <property type="match status" value="1"/>
</dbReference>
<feature type="coiled-coil region" evidence="4">
    <location>
        <begin position="324"/>
        <end position="376"/>
    </location>
</feature>
<keyword evidence="6" id="KW-0131">Cell cycle</keyword>
<comment type="similarity">
    <text evidence="3">Belongs to the TRAFAC class TrmE-Era-EngA-EngB-Septin-like GTPase superfamily. Septin GTPase family.</text>
</comment>
<evidence type="ECO:0000259" key="5">
    <source>
        <dbReference type="PROSITE" id="PS51719"/>
    </source>
</evidence>
<dbReference type="CDD" id="cd01850">
    <property type="entry name" value="CDC_Septin"/>
    <property type="match status" value="1"/>
</dbReference>
<accession>A0A068RYZ5</accession>
<dbReference type="GO" id="GO:0051301">
    <property type="term" value="P:cell division"/>
    <property type="evidence" value="ECO:0007669"/>
    <property type="project" value="UniProtKB-KW"/>
</dbReference>
<feature type="domain" description="Septin-type G" evidence="5">
    <location>
        <begin position="27"/>
        <end position="300"/>
    </location>
</feature>
<evidence type="ECO:0000313" key="7">
    <source>
        <dbReference type="Proteomes" id="UP000027586"/>
    </source>
</evidence>
<evidence type="ECO:0000256" key="2">
    <source>
        <dbReference type="ARBA" id="ARBA00023134"/>
    </source>
</evidence>
<keyword evidence="2 3" id="KW-0342">GTP-binding</keyword>
<keyword evidence="1 3" id="KW-0547">Nucleotide-binding</keyword>
<dbReference type="Gene3D" id="3.40.50.300">
    <property type="entry name" value="P-loop containing nucleotide triphosphate hydrolases"/>
    <property type="match status" value="1"/>
</dbReference>
<dbReference type="OrthoDB" id="416553at2759"/>
<evidence type="ECO:0000313" key="6">
    <source>
        <dbReference type="EMBL" id="CDH55224.1"/>
    </source>
</evidence>
<dbReference type="GO" id="GO:0005938">
    <property type="term" value="C:cell cortex"/>
    <property type="evidence" value="ECO:0007669"/>
    <property type="project" value="UniProtKB-ARBA"/>
</dbReference>
<dbReference type="PIRSF" id="PIRSF006698">
    <property type="entry name" value="Septin"/>
    <property type="match status" value="1"/>
</dbReference>
<keyword evidence="4" id="KW-0175">Coiled coil</keyword>
<keyword evidence="6" id="KW-0132">Cell division</keyword>
<dbReference type="GO" id="GO:0005525">
    <property type="term" value="F:GTP binding"/>
    <property type="evidence" value="ECO:0007669"/>
    <property type="project" value="UniProtKB-KW"/>
</dbReference>
<evidence type="ECO:0000256" key="3">
    <source>
        <dbReference type="RuleBase" id="RU004560"/>
    </source>
</evidence>
<dbReference type="Pfam" id="PF00735">
    <property type="entry name" value="Septin"/>
    <property type="match status" value="1"/>
</dbReference>
<dbReference type="AlphaFoldDB" id="A0A068RYZ5"/>
<evidence type="ECO:0000256" key="4">
    <source>
        <dbReference type="SAM" id="Coils"/>
    </source>
</evidence>
<reference evidence="6" key="1">
    <citation type="submission" date="2013-08" db="EMBL/GenBank/DDBJ databases">
        <title>Gene expansion shapes genome architecture in the human pathogen Lichtheimia corymbifera: an evolutionary genomics analysis in the ancient terrestrial Mucorales (Mucoromycotina).</title>
        <authorList>
            <person name="Schwartze V.U."/>
            <person name="Winter S."/>
            <person name="Shelest E."/>
            <person name="Marcet-Houben M."/>
            <person name="Horn F."/>
            <person name="Wehner S."/>
            <person name="Hoffmann K."/>
            <person name="Riege K."/>
            <person name="Sammeth M."/>
            <person name="Nowrousian M."/>
            <person name="Valiante V."/>
            <person name="Linde J."/>
            <person name="Jacobsen I.D."/>
            <person name="Marz M."/>
            <person name="Brakhage A.A."/>
            <person name="Gabaldon T."/>
            <person name="Bocker S."/>
            <person name="Voigt K."/>
        </authorList>
    </citation>
    <scope>NUCLEOTIDE SEQUENCE [LARGE SCALE GENOMIC DNA]</scope>
    <source>
        <strain evidence="6">FSU 9682</strain>
    </source>
</reference>
<dbReference type="PROSITE" id="PS51719">
    <property type="entry name" value="G_SEPTIN"/>
    <property type="match status" value="1"/>
</dbReference>
<dbReference type="InterPro" id="IPR025662">
    <property type="entry name" value="Sigma_54_int_dom_ATP-bd_1"/>
</dbReference>
<name>A0A068RYZ5_9FUNG</name>
<keyword evidence="7" id="KW-1185">Reference proteome</keyword>
<dbReference type="EMBL" id="CBTN010000028">
    <property type="protein sequence ID" value="CDH55224.1"/>
    <property type="molecule type" value="Genomic_DNA"/>
</dbReference>